<dbReference type="AlphaFoldDB" id="A0A3M2X653"/>
<comment type="caution">
    <text evidence="1">The sequence shown here is derived from an EMBL/GenBank/DDBJ whole genome shotgun (WGS) entry which is preliminary data.</text>
</comment>
<name>A0A3M2X653_PSEYM</name>
<sequence>MRQAVFAVVVLGLVAQRVDFSDEVAPIIVTGLPGAAVGVGDLFDQRGLVVMFEAGGSAQRVGFGCQA</sequence>
<dbReference type="EMBL" id="RBNL01003092">
    <property type="protein sequence ID" value="RML58508.1"/>
    <property type="molecule type" value="Genomic_DNA"/>
</dbReference>
<gene>
    <name evidence="1" type="ORF">APX70_200039</name>
</gene>
<evidence type="ECO:0000313" key="2">
    <source>
        <dbReference type="Proteomes" id="UP000282378"/>
    </source>
</evidence>
<reference evidence="1 2" key="1">
    <citation type="submission" date="2018-08" db="EMBL/GenBank/DDBJ databases">
        <title>Recombination of ecologically and evolutionarily significant loci maintains genetic cohesion in the Pseudomonas syringae species complex.</title>
        <authorList>
            <person name="Dillon M."/>
            <person name="Thakur S."/>
            <person name="Almeida R.N.D."/>
            <person name="Weir B.S."/>
            <person name="Guttman D.S."/>
        </authorList>
    </citation>
    <scope>NUCLEOTIDE SEQUENCE [LARGE SCALE GENOMIC DNA]</scope>
    <source>
        <strain evidence="1 2">88_10</strain>
    </source>
</reference>
<evidence type="ECO:0000313" key="1">
    <source>
        <dbReference type="EMBL" id="RML58508.1"/>
    </source>
</evidence>
<proteinExistence type="predicted"/>
<protein>
    <submittedName>
        <fullName evidence="1">Uncharacterized protein</fullName>
    </submittedName>
</protein>
<dbReference type="Proteomes" id="UP000282378">
    <property type="component" value="Unassembled WGS sequence"/>
</dbReference>
<organism evidence="1 2">
    <name type="scientific">Pseudomonas syringae pv. maculicola</name>
    <dbReference type="NCBI Taxonomy" id="59511"/>
    <lineage>
        <taxon>Bacteria</taxon>
        <taxon>Pseudomonadati</taxon>
        <taxon>Pseudomonadota</taxon>
        <taxon>Gammaproteobacteria</taxon>
        <taxon>Pseudomonadales</taxon>
        <taxon>Pseudomonadaceae</taxon>
        <taxon>Pseudomonas</taxon>
    </lineage>
</organism>
<accession>A0A3M2X653</accession>